<dbReference type="OMA" id="WCGIEFD"/>
<dbReference type="PROSITE" id="PS50245">
    <property type="entry name" value="CAP_GLY_2"/>
    <property type="match status" value="1"/>
</dbReference>
<keyword evidence="3" id="KW-1185">Reference proteome</keyword>
<dbReference type="GO" id="GO:0007023">
    <property type="term" value="P:post-chaperonin tubulin folding pathway"/>
    <property type="evidence" value="ECO:0007669"/>
    <property type="project" value="EnsemblFungi"/>
</dbReference>
<evidence type="ECO:0000259" key="1">
    <source>
        <dbReference type="PROSITE" id="PS50245"/>
    </source>
</evidence>
<dbReference type="PANTHER" id="PTHR18916">
    <property type="entry name" value="DYNACTIN 1-RELATED MICROTUBULE-BINDING"/>
    <property type="match status" value="1"/>
</dbReference>
<dbReference type="InterPro" id="IPR036859">
    <property type="entry name" value="CAP-Gly_dom_sf"/>
</dbReference>
<proteinExistence type="predicted"/>
<dbReference type="AlphaFoldDB" id="G8JUH7"/>
<dbReference type="Gene3D" id="2.30.30.190">
    <property type="entry name" value="CAP Gly-rich-like domain"/>
    <property type="match status" value="1"/>
</dbReference>
<protein>
    <recommendedName>
        <fullName evidence="1">CAP-Gly domain-containing protein</fullName>
    </recommendedName>
</protein>
<gene>
    <name evidence="2" type="ordered locus">Ecym_6382</name>
</gene>
<dbReference type="Proteomes" id="UP000006790">
    <property type="component" value="Chromosome 6"/>
</dbReference>
<sequence>MLNLKVSSNLCSTVVRVSLASSCSELAKKLYAVTGVPEKDMKLVFELPMGAKKTYLKEFAELDKKIGEEFPDGVVEVSVTDVNENSIVNMLAHEFENENACENRDNDGVGFQLSEEDYASRGDTVLGWKKREKLGAFNPELHEKLHAERQKQKSAAGGLKLNERCSVRTGGVGGEGGVSQLERRGWLRYIGPIEEGLVDDIWCGVEFDEPLGKNNGTFKGKTYFGPVKPLYGAFVKPTNVETGPQFTPLLDDELSLSDGDEL</sequence>
<dbReference type="KEGG" id="erc:Ecym_6382"/>
<dbReference type="Pfam" id="PF01302">
    <property type="entry name" value="CAP_GLY"/>
    <property type="match status" value="1"/>
</dbReference>
<evidence type="ECO:0000313" key="2">
    <source>
        <dbReference type="EMBL" id="AET40757.1"/>
    </source>
</evidence>
<name>G8JUH7_ERECY</name>
<dbReference type="OrthoDB" id="5295208at2759"/>
<dbReference type="HOGENOM" id="CLU_067577_2_0_1"/>
<dbReference type="GeneID" id="11472324"/>
<dbReference type="InterPro" id="IPR000938">
    <property type="entry name" value="CAP-Gly_domain"/>
</dbReference>
<dbReference type="EMBL" id="CP002502">
    <property type="protein sequence ID" value="AET40757.1"/>
    <property type="molecule type" value="Genomic_DNA"/>
</dbReference>
<dbReference type="GO" id="GO:0043014">
    <property type="term" value="F:alpha-tubulin binding"/>
    <property type="evidence" value="ECO:0007669"/>
    <property type="project" value="EnsemblFungi"/>
</dbReference>
<dbReference type="FunCoup" id="G8JUH7">
    <property type="interactions" value="690"/>
</dbReference>
<accession>G8JUH7</accession>
<dbReference type="SUPFAM" id="SSF74924">
    <property type="entry name" value="Cap-Gly domain"/>
    <property type="match status" value="1"/>
</dbReference>
<feature type="domain" description="CAP-Gly" evidence="1">
    <location>
        <begin position="201"/>
        <end position="236"/>
    </location>
</feature>
<dbReference type="InParanoid" id="G8JUH7"/>
<dbReference type="SMART" id="SM01052">
    <property type="entry name" value="CAP_GLY"/>
    <property type="match status" value="1"/>
</dbReference>
<reference evidence="3" key="1">
    <citation type="journal article" date="2012" name="G3 (Bethesda)">
        <title>Pichia sorbitophila, an interspecies yeast hybrid reveals early steps of genome resolution following polyploidization.</title>
        <authorList>
            <person name="Leh Louis V."/>
            <person name="Despons L."/>
            <person name="Friedrich A."/>
            <person name="Martin T."/>
            <person name="Durrens P."/>
            <person name="Casaregola S."/>
            <person name="Neuveglise C."/>
            <person name="Fairhead C."/>
            <person name="Marck C."/>
            <person name="Cruz J.A."/>
            <person name="Straub M.L."/>
            <person name="Kugler V."/>
            <person name="Sacerdot C."/>
            <person name="Uzunov Z."/>
            <person name="Thierry A."/>
            <person name="Weiss S."/>
            <person name="Bleykasten C."/>
            <person name="De Montigny J."/>
            <person name="Jacques N."/>
            <person name="Jung P."/>
            <person name="Lemaire M."/>
            <person name="Mallet S."/>
            <person name="Morel G."/>
            <person name="Richard G.F."/>
            <person name="Sarkar A."/>
            <person name="Savel G."/>
            <person name="Schacherer J."/>
            <person name="Seret M.L."/>
            <person name="Talla E."/>
            <person name="Samson G."/>
            <person name="Jubin C."/>
            <person name="Poulain J."/>
            <person name="Vacherie B."/>
            <person name="Barbe V."/>
            <person name="Pelletier E."/>
            <person name="Sherman D.J."/>
            <person name="Westhof E."/>
            <person name="Weissenbach J."/>
            <person name="Baret P.V."/>
            <person name="Wincker P."/>
            <person name="Gaillardin C."/>
            <person name="Dujon B."/>
            <person name="Souciet J.L."/>
        </authorList>
    </citation>
    <scope>NUCLEOTIDE SEQUENCE [LARGE SCALE GENOMIC DNA]</scope>
    <source>
        <strain evidence="3">CBS 270.75 / DBVPG 7215 / KCTC 17166 / NRRL Y-17582</strain>
    </source>
</reference>
<dbReference type="GO" id="GO:0008017">
    <property type="term" value="F:microtubule binding"/>
    <property type="evidence" value="ECO:0007669"/>
    <property type="project" value="EnsemblFungi"/>
</dbReference>
<evidence type="ECO:0000313" key="3">
    <source>
        <dbReference type="Proteomes" id="UP000006790"/>
    </source>
</evidence>
<dbReference type="STRING" id="931890.G8JUH7"/>
<dbReference type="RefSeq" id="XP_003647574.1">
    <property type="nucleotide sequence ID" value="XM_003647526.1"/>
</dbReference>
<dbReference type="eggNOG" id="KOG3206">
    <property type="taxonomic scope" value="Eukaryota"/>
</dbReference>
<organism evidence="2 3">
    <name type="scientific">Eremothecium cymbalariae (strain CBS 270.75 / DBVPG 7215 / KCTC 17166 / NRRL Y-17582)</name>
    <name type="common">Yeast</name>
    <dbReference type="NCBI Taxonomy" id="931890"/>
    <lineage>
        <taxon>Eukaryota</taxon>
        <taxon>Fungi</taxon>
        <taxon>Dikarya</taxon>
        <taxon>Ascomycota</taxon>
        <taxon>Saccharomycotina</taxon>
        <taxon>Saccharomycetes</taxon>
        <taxon>Saccharomycetales</taxon>
        <taxon>Saccharomycetaceae</taxon>
        <taxon>Eremothecium</taxon>
    </lineage>
</organism>
<dbReference type="PROSITE" id="PS00845">
    <property type="entry name" value="CAP_GLY_1"/>
    <property type="match status" value="1"/>
</dbReference>